<dbReference type="Gene3D" id="3.30.420.40">
    <property type="match status" value="2"/>
</dbReference>
<keyword evidence="5" id="KW-0143">Chaperone</keyword>
<dbReference type="GO" id="GO:0005524">
    <property type="term" value="F:ATP binding"/>
    <property type="evidence" value="ECO:0007669"/>
    <property type="project" value="UniProtKB-KW"/>
</dbReference>
<evidence type="ECO:0000256" key="2">
    <source>
        <dbReference type="ARBA" id="ARBA00022741"/>
    </source>
</evidence>
<feature type="transmembrane region" description="Helical" evidence="7">
    <location>
        <begin position="741"/>
        <end position="765"/>
    </location>
</feature>
<evidence type="ECO:0000256" key="1">
    <source>
        <dbReference type="ARBA" id="ARBA00007381"/>
    </source>
</evidence>
<dbReference type="PANTHER" id="PTHR45639">
    <property type="entry name" value="HSC70CB, ISOFORM G-RELATED"/>
    <property type="match status" value="1"/>
</dbReference>
<evidence type="ECO:0000256" key="6">
    <source>
        <dbReference type="SAM" id="MobiDB-lite"/>
    </source>
</evidence>
<dbReference type="Pfam" id="PF00012">
    <property type="entry name" value="HSP70"/>
    <property type="match status" value="1"/>
</dbReference>
<dbReference type="InterPro" id="IPR018181">
    <property type="entry name" value="Heat_shock_70_CS"/>
</dbReference>
<protein>
    <submittedName>
        <fullName evidence="8">Hsp70 protein</fullName>
    </submittedName>
</protein>
<dbReference type="SUPFAM" id="SSF53067">
    <property type="entry name" value="Actin-like ATPase domain"/>
    <property type="match status" value="2"/>
</dbReference>
<keyword evidence="7" id="KW-0472">Membrane</keyword>
<evidence type="ECO:0000256" key="5">
    <source>
        <dbReference type="ARBA" id="ARBA00023186"/>
    </source>
</evidence>
<keyword evidence="7" id="KW-1133">Transmembrane helix</keyword>
<keyword evidence="4" id="KW-0346">Stress response</keyword>
<proteinExistence type="inferred from homology"/>
<dbReference type="AlphaFoldDB" id="A0A1H2D498"/>
<evidence type="ECO:0000256" key="3">
    <source>
        <dbReference type="ARBA" id="ARBA00022840"/>
    </source>
</evidence>
<dbReference type="PRINTS" id="PR00301">
    <property type="entry name" value="HEATSHOCK70"/>
</dbReference>
<gene>
    <name evidence="8" type="ORF">SAMN04489716_7934</name>
</gene>
<feature type="compositionally biased region" description="Low complexity" evidence="6">
    <location>
        <begin position="669"/>
        <end position="694"/>
    </location>
</feature>
<evidence type="ECO:0000256" key="7">
    <source>
        <dbReference type="SAM" id="Phobius"/>
    </source>
</evidence>
<evidence type="ECO:0000313" key="8">
    <source>
        <dbReference type="EMBL" id="SDT77377.1"/>
    </source>
</evidence>
<keyword evidence="2" id="KW-0547">Nucleotide-binding</keyword>
<dbReference type="RefSeq" id="WP_231953724.1">
    <property type="nucleotide sequence ID" value="NZ_BOMJ01000027.1"/>
</dbReference>
<dbReference type="InterPro" id="IPR043129">
    <property type="entry name" value="ATPase_NBD"/>
</dbReference>
<dbReference type="PROSITE" id="PS01036">
    <property type="entry name" value="HSP70_3"/>
    <property type="match status" value="1"/>
</dbReference>
<reference evidence="8 9" key="1">
    <citation type="submission" date="2016-10" db="EMBL/GenBank/DDBJ databases">
        <authorList>
            <person name="de Groot N.N."/>
        </authorList>
    </citation>
    <scope>NUCLEOTIDE SEQUENCE [LARGE SCALE GENOMIC DNA]</scope>
    <source>
        <strain evidence="8 9">DSM 43941</strain>
    </source>
</reference>
<dbReference type="GO" id="GO:0140662">
    <property type="term" value="F:ATP-dependent protein folding chaperone"/>
    <property type="evidence" value="ECO:0007669"/>
    <property type="project" value="InterPro"/>
</dbReference>
<feature type="compositionally biased region" description="Low complexity" evidence="6">
    <location>
        <begin position="720"/>
        <end position="729"/>
    </location>
</feature>
<evidence type="ECO:0000256" key="4">
    <source>
        <dbReference type="ARBA" id="ARBA00023016"/>
    </source>
</evidence>
<feature type="compositionally biased region" description="Low complexity" evidence="6">
    <location>
        <begin position="534"/>
        <end position="577"/>
    </location>
</feature>
<dbReference type="Proteomes" id="UP000198688">
    <property type="component" value="Chromosome I"/>
</dbReference>
<dbReference type="Gene3D" id="3.90.640.10">
    <property type="entry name" value="Actin, Chain A, domain 4"/>
    <property type="match status" value="1"/>
</dbReference>
<dbReference type="STRING" id="113562.SAMN04489716_7934"/>
<accession>A0A1H2D498</accession>
<comment type="similarity">
    <text evidence="1">Belongs to the heat shock protein 70 family.</text>
</comment>
<evidence type="ECO:0000313" key="9">
    <source>
        <dbReference type="Proteomes" id="UP000198688"/>
    </source>
</evidence>
<sequence>MSIDQGGPKRYALGVDFGTSNTVAVARWPDGRARPILVDGSPLLPSAVFADSDGNLLVGRDAVHSARLDPARFEPNPKRRVDDGLILLGEREFEIVEVISAVLARVAEEWHRAVGPYRPEVTLTCPAAWGASRRTLLAEAAARAGLEGARLVAEPVAAATYFAEVLGRDVPIGSVVVVHDFGAGTFDASVVARTSTGFEVLAVDGRDDLGGLDVDAAIVEHLCTDDWARLMAPATVEERRARRQLWDDVRIAKERLSRAQSADFVVPLLDVEAHLTREELESVARPVLEQTVQVTQNILRWADLPEGRLAGVFLVGGASRIPLVATLLHRALGDPPVVIEQPELVVAEGSILAGAALLTTEPAAPGPTEEMRLPSKYLPVSEAEAPAPAVTAERPTVLASRPTMSTAQANADDRPTMLAAQVNADDRPTMLAAQVNADDRPTMLAAQGNVDDRATVLASRSQLGLEDRPTAIAGRPATTPVPAVPSEQGPEVERSSGDLSAASRLPERAAAGPAVDPLPKRQPRPENLPPAGPPSASLPSAGLSPVSPSSAGLSPAGPPSAGLPSASENSPARQNRPPRQDRPNRPQPSDPDTPPHLRPPVDPWPDAVDNWRPDPDATVATSPSEHTILPEHEHRTPVPPMRQSGSLPRQKRATQPVVAHARPMSPAMGSARPVSPPARAAVSPSHSAAPHSGSLHSTPSHGGQSHAGLSRGGQSHAGQSRSAPESAPARRPRRRGRLVRVIQILFSIVVMITVPIVALVLAYGYGNAQPIQDDAINVFRDILNLVGLN</sequence>
<feature type="compositionally biased region" description="Pro residues" evidence="6">
    <location>
        <begin position="585"/>
        <end position="603"/>
    </location>
</feature>
<keyword evidence="9" id="KW-1185">Reference proteome</keyword>
<keyword evidence="3" id="KW-0067">ATP-binding</keyword>
<name>A0A1H2D498_9ACTN</name>
<feature type="region of interest" description="Disordered" evidence="6">
    <location>
        <begin position="460"/>
        <end position="734"/>
    </location>
</feature>
<organism evidence="8 9">
    <name type="scientific">Actinoplanes derwentensis</name>
    <dbReference type="NCBI Taxonomy" id="113562"/>
    <lineage>
        <taxon>Bacteria</taxon>
        <taxon>Bacillati</taxon>
        <taxon>Actinomycetota</taxon>
        <taxon>Actinomycetes</taxon>
        <taxon>Micromonosporales</taxon>
        <taxon>Micromonosporaceae</taxon>
        <taxon>Actinoplanes</taxon>
    </lineage>
</organism>
<keyword evidence="7" id="KW-0812">Transmembrane</keyword>
<dbReference type="EMBL" id="LT629758">
    <property type="protein sequence ID" value="SDT77377.1"/>
    <property type="molecule type" value="Genomic_DNA"/>
</dbReference>
<dbReference type="InterPro" id="IPR013126">
    <property type="entry name" value="Hsp_70_fam"/>
</dbReference>